<evidence type="ECO:0000256" key="3">
    <source>
        <dbReference type="SAM" id="MobiDB-lite"/>
    </source>
</evidence>
<feature type="region of interest" description="Disordered" evidence="3">
    <location>
        <begin position="490"/>
        <end position="514"/>
    </location>
</feature>
<evidence type="ECO:0000313" key="5">
    <source>
        <dbReference type="EMBL" id="KAK9843103.1"/>
    </source>
</evidence>
<feature type="region of interest" description="Disordered" evidence="3">
    <location>
        <begin position="1070"/>
        <end position="1282"/>
    </location>
</feature>
<feature type="region of interest" description="Disordered" evidence="3">
    <location>
        <begin position="67"/>
        <end position="111"/>
    </location>
</feature>
<keyword evidence="6" id="KW-1185">Reference proteome</keyword>
<keyword evidence="2" id="KW-0539">Nucleus</keyword>
<reference evidence="5 6" key="1">
    <citation type="journal article" date="2024" name="Nat. Commun.">
        <title>Phylogenomics reveals the evolutionary origins of lichenization in chlorophyte algae.</title>
        <authorList>
            <person name="Puginier C."/>
            <person name="Libourel C."/>
            <person name="Otte J."/>
            <person name="Skaloud P."/>
            <person name="Haon M."/>
            <person name="Grisel S."/>
            <person name="Petersen M."/>
            <person name="Berrin J.G."/>
            <person name="Delaux P.M."/>
            <person name="Dal Grande F."/>
            <person name="Keller J."/>
        </authorList>
    </citation>
    <scope>NUCLEOTIDE SEQUENCE [LARGE SCALE GENOMIC DNA]</scope>
    <source>
        <strain evidence="5 6">SAG 2145</strain>
    </source>
</reference>
<feature type="compositionally biased region" description="Low complexity" evidence="3">
    <location>
        <begin position="75"/>
        <end position="97"/>
    </location>
</feature>
<feature type="compositionally biased region" description="Polar residues" evidence="3">
    <location>
        <begin position="1113"/>
        <end position="1127"/>
    </location>
</feature>
<feature type="compositionally biased region" description="Polar residues" evidence="3">
    <location>
        <begin position="223"/>
        <end position="232"/>
    </location>
</feature>
<evidence type="ECO:0000313" key="6">
    <source>
        <dbReference type="Proteomes" id="UP001438707"/>
    </source>
</evidence>
<feature type="compositionally biased region" description="Low complexity" evidence="3">
    <location>
        <begin position="1255"/>
        <end position="1268"/>
    </location>
</feature>
<dbReference type="GO" id="GO:0005634">
    <property type="term" value="C:nucleus"/>
    <property type="evidence" value="ECO:0007669"/>
    <property type="project" value="UniProtKB-SubCell"/>
</dbReference>
<feature type="region of interest" description="Disordered" evidence="3">
    <location>
        <begin position="223"/>
        <end position="265"/>
    </location>
</feature>
<feature type="region of interest" description="Disordered" evidence="3">
    <location>
        <begin position="329"/>
        <end position="394"/>
    </location>
</feature>
<evidence type="ECO:0000259" key="4">
    <source>
        <dbReference type="SMART" id="SM00300"/>
    </source>
</evidence>
<accession>A0AAW1SBT1</accession>
<feature type="region of interest" description="Disordered" evidence="3">
    <location>
        <begin position="289"/>
        <end position="310"/>
    </location>
</feature>
<feature type="region of interest" description="Disordered" evidence="3">
    <location>
        <begin position="654"/>
        <end position="686"/>
    </location>
</feature>
<feature type="region of interest" description="Disordered" evidence="3">
    <location>
        <begin position="1305"/>
        <end position="1424"/>
    </location>
</feature>
<comment type="caution">
    <text evidence="5">The sequence shown here is derived from an EMBL/GenBank/DDBJ whole genome shotgun (WGS) entry which is preliminary data.</text>
</comment>
<feature type="compositionally biased region" description="Low complexity" evidence="3">
    <location>
        <begin position="245"/>
        <end position="254"/>
    </location>
</feature>
<evidence type="ECO:0000256" key="2">
    <source>
        <dbReference type="ARBA" id="ARBA00023242"/>
    </source>
</evidence>
<name>A0AAW1SBT1_9CHLO</name>
<dbReference type="SMART" id="SM00300">
    <property type="entry name" value="ChSh"/>
    <property type="match status" value="1"/>
</dbReference>
<feature type="region of interest" description="Disordered" evidence="3">
    <location>
        <begin position="785"/>
        <end position="851"/>
    </location>
</feature>
<evidence type="ECO:0000256" key="1">
    <source>
        <dbReference type="ARBA" id="ARBA00004123"/>
    </source>
</evidence>
<organism evidence="5 6">
    <name type="scientific">Apatococcus lobatus</name>
    <dbReference type="NCBI Taxonomy" id="904363"/>
    <lineage>
        <taxon>Eukaryota</taxon>
        <taxon>Viridiplantae</taxon>
        <taxon>Chlorophyta</taxon>
        <taxon>core chlorophytes</taxon>
        <taxon>Trebouxiophyceae</taxon>
        <taxon>Chlorellales</taxon>
        <taxon>Chlorellaceae</taxon>
        <taxon>Apatococcus</taxon>
    </lineage>
</organism>
<protein>
    <recommendedName>
        <fullName evidence="4">Chromo shadow domain-containing protein</fullName>
    </recommendedName>
</protein>
<gene>
    <name evidence="5" type="ORF">WJX74_007006</name>
</gene>
<feature type="compositionally biased region" description="Low complexity" evidence="3">
    <location>
        <begin position="490"/>
        <end position="512"/>
    </location>
</feature>
<proteinExistence type="predicted"/>
<comment type="subcellular location">
    <subcellularLocation>
        <location evidence="1">Nucleus</location>
    </subcellularLocation>
</comment>
<feature type="domain" description="Chromo shadow" evidence="4">
    <location>
        <begin position="1480"/>
        <end position="1552"/>
    </location>
</feature>
<feature type="compositionally biased region" description="Polar residues" evidence="3">
    <location>
        <begin position="1459"/>
        <end position="1470"/>
    </location>
</feature>
<feature type="region of interest" description="Disordered" evidence="3">
    <location>
        <begin position="875"/>
        <end position="921"/>
    </location>
</feature>
<dbReference type="EMBL" id="JALJOS010000002">
    <property type="protein sequence ID" value="KAK9843103.1"/>
    <property type="molecule type" value="Genomic_DNA"/>
</dbReference>
<feature type="region of interest" description="Disordered" evidence="3">
    <location>
        <begin position="1013"/>
        <end position="1057"/>
    </location>
</feature>
<feature type="region of interest" description="Disordered" evidence="3">
    <location>
        <begin position="1438"/>
        <end position="1473"/>
    </location>
</feature>
<feature type="compositionally biased region" description="Low complexity" evidence="3">
    <location>
        <begin position="291"/>
        <end position="310"/>
    </location>
</feature>
<dbReference type="Proteomes" id="UP001438707">
    <property type="component" value="Unassembled WGS sequence"/>
</dbReference>
<feature type="region of interest" description="Disordered" evidence="3">
    <location>
        <begin position="949"/>
        <end position="999"/>
    </location>
</feature>
<sequence length="1552" mass="162022">MPLDKALEAFCEVAQREDHRLTYGTGALPADDWPGWKAAAHILRLSGDDAPLQVNNAVHMHHRQLMAPGLGLSDGPQPQARPARAAGTGRPSPGASSDSTPEADQHMKEDEEVVRVQPVAYIIEDRLIRRGRRTRTDYLVGFEGHPLEEAEWYKASELHTNRKGKELLDAWVHRKLEVAVNSVDPIPQPGGAAGQPFTQADEVLLGTQVDCDHGVLASQANGALQPSLTPSPRKQAGPAPPTSEIPPTISSAPAGIIANGPDLPRKSGAVDTQVLAASAYGQPITASGRLQSVQEASPAQPQQPGASAAADEQTFLQIIWDLIPGKRQIPKPQPAVAHQTSTSLQPVLNVPPSHGVNSQPFHPLSPGEPPESRSGDPSCGLDTSLQGPLSVPVSNKVPATTAAAGIPRRLDAARQNEALGPVANLPGGLQDGRSATHGGNMVAHPTSGLSTPGNFHTGPAHFPIGPVPIFRAGHHLPFPQKAFSSTGAIPQTSAQQAASLQQPQSLSALGPPIGRLSLPDSGSALWQFQRQPVTGSGSQRHSASLQTASVAAFPPSAIAHNKGAAPVQRRSIGTMPSGMDLGTMHGSQSFLELHRSQSLDPRLLMSQRAYPRSGLNSAGFPTSSPHPAMQPLGAAANENLGHPTALFPQYAVQSPMGGHAHHSGGSDPFATPQGPMHSIGPGFPSAHMLDVPSGTISMPGASVANEGCGLHNRHGLGQGRRIGSVETSPGLAWQAAPLSTYIQPPSTSLPPLGRVFPPQPFASRVSDEATSSPECRSLRLHCRSTDLPLNGGQTAQSPSGAGGTLLPSPGGCPPEKQEAARGSSRVIGAPTASRPPQAPALAGFDTAAGPGFRPAGDGQPVHLLQHWPVQTSQPHVMAPGPASPVSAHPDTMQATRDTSAAHADAGDAQQHEGFEAGPVGFTQDDDAEAVAWGMAQPSLAVRSPPQLRLQLAPPRPMPASDQQQMAAPSRPQPPLPPRDITAASTEGHAPWHEAPLRPDGSVQELPAQLVSNQQGLQQGPDEAKTRPQRQAAAATASCDAHGSPCGSPGPLNETHVLPLKSSCHAGPALQMHAHTPMGSSHRPPIADAESRSQQRQPYAPATANVSHPARGNQDLQPASATDPTSSVDMPPAGLAPSTRPEAADPPANAAPEWRVRRLPASMLRPLRNRTDDAAPASARQPLGGSGEAAAGTHDAIIGDSPIELVRITEAHPATSRPPPSRVLEFHPQDPGATPSSTPGRHQECSARRNLTAAESSPHGSSPGMPSSSRALPSPSHAAPVDPGRDIWSLIAETGAACLAQIDNVPRFRSPHPAKPTQEIPADGIAAQVSGKRRSGDLADGRQINKRLRVSPSPKDPAGPAHPQNPDIIPDSEDPQQQQPGASMQRPHTAGPACEQPAAGSRPAEAAFPDAHEPGEGPQSNGQDAEIDCLTRLKFKSTSRIKGRRDVAEAKPADSGGGSDRSQTTSVQEGCSSPELCRATRSGLRPLKWASAKIVGARKGGGDSGTLELHVQWKDGETTTHDSYVASRSLKKRAHCQLAMIEYYESRIRSSRK</sequence>
<dbReference type="InterPro" id="IPR008251">
    <property type="entry name" value="Chromo_shadow_dom"/>
</dbReference>